<gene>
    <name evidence="1" type="ORF">EREL_092</name>
</gene>
<protein>
    <submittedName>
        <fullName evidence="1">Uncharacterized protein</fullName>
    </submittedName>
</protein>
<accession>A0A288WJF3</accession>
<dbReference type="EMBL" id="KX859084">
    <property type="protein sequence ID" value="ARX72081.1"/>
    <property type="molecule type" value="Genomic_DNA"/>
</dbReference>
<reference evidence="1" key="1">
    <citation type="submission" date="2016-09" db="EMBL/GenBank/DDBJ databases">
        <title>Genome-wide Diversity of Wild Populations of Erinnyis ello granulovirus (ErelGV).</title>
        <authorList>
            <person name="Brito A.F."/>
            <person name="Melo F.L."/>
            <person name="Ardisson-Araujo D.M.P."/>
            <person name="Sihler W."/>
            <person name="Souza M.L."/>
            <person name="Ribeiro B.M."/>
        </authorList>
    </citation>
    <scope>NUCLEOTIDE SEQUENCE</scope>
    <source>
        <strain evidence="1">ErelGV-PA</strain>
    </source>
</reference>
<organism evidence="1">
    <name type="scientific">Erinnyis ello granulovirus</name>
    <dbReference type="NCBI Taxonomy" id="307444"/>
    <lineage>
        <taxon>Viruses</taxon>
        <taxon>Viruses incertae sedis</taxon>
        <taxon>Naldaviricetes</taxon>
        <taxon>Lefavirales</taxon>
        <taxon>Baculoviridae</taxon>
        <taxon>Betabaculovirus</taxon>
        <taxon>Betabaculovirus erellonis</taxon>
    </lineage>
</organism>
<name>A0A288WJF3_9BBAC</name>
<evidence type="ECO:0000313" key="1">
    <source>
        <dbReference type="EMBL" id="ARX72081.1"/>
    </source>
</evidence>
<proteinExistence type="predicted"/>
<sequence length="124" mass="14729">MLTNNSVLKRLVYIIRIFIMNNHHTFASDHNYNHNYYDSKYSQLEKVQKEILQQHKYLESELNHLRDNITSICRNGNGVNCVGLDSVVSNAPLHRRHTLYPDTLPITKHYDLINGYHNYKVRKF</sequence>